<accession>A0A816IVB5</accession>
<evidence type="ECO:0000313" key="1">
    <source>
        <dbReference type="EMBL" id="CAF1711938.1"/>
    </source>
</evidence>
<dbReference type="SUPFAM" id="SSF51445">
    <property type="entry name" value="(Trans)glycosidases"/>
    <property type="match status" value="1"/>
</dbReference>
<gene>
    <name evidence="1" type="ORF">DARMORV10_C03P88200.1</name>
</gene>
<sequence>MLFFCLFRNHFTVHKVEGIGVNWGSQASHPLPPATVVRLLRVNGIQKVKLFEADSAILRALIGNEPFLKSFNGTFEGITLIVITLIAPVGELQFIVNETNWEARTVIGHIIGNVISKSYKMVEATLTAIPRGDMTSSGVAWTVVFEKIGLDVQDREQIVGTLENLIEKIDRNLYPEPCPP</sequence>
<dbReference type="InterPro" id="IPR017853">
    <property type="entry name" value="GH"/>
</dbReference>
<dbReference type="SUPFAM" id="SSF55961">
    <property type="entry name" value="Bet v1-like"/>
    <property type="match status" value="1"/>
</dbReference>
<dbReference type="Proteomes" id="UP001295469">
    <property type="component" value="Chromosome C03"/>
</dbReference>
<dbReference type="InterPro" id="IPR023393">
    <property type="entry name" value="START-like_dom_sf"/>
</dbReference>
<name>A0A816IVB5_BRANA</name>
<dbReference type="Gene3D" id="3.30.530.20">
    <property type="match status" value="1"/>
</dbReference>
<dbReference type="Gene3D" id="3.20.20.80">
    <property type="entry name" value="Glycosidases"/>
    <property type="match status" value="1"/>
</dbReference>
<organism evidence="1">
    <name type="scientific">Brassica napus</name>
    <name type="common">Rape</name>
    <dbReference type="NCBI Taxonomy" id="3708"/>
    <lineage>
        <taxon>Eukaryota</taxon>
        <taxon>Viridiplantae</taxon>
        <taxon>Streptophyta</taxon>
        <taxon>Embryophyta</taxon>
        <taxon>Tracheophyta</taxon>
        <taxon>Spermatophyta</taxon>
        <taxon>Magnoliopsida</taxon>
        <taxon>eudicotyledons</taxon>
        <taxon>Gunneridae</taxon>
        <taxon>Pentapetalae</taxon>
        <taxon>rosids</taxon>
        <taxon>malvids</taxon>
        <taxon>Brassicales</taxon>
        <taxon>Brassicaceae</taxon>
        <taxon>Brassiceae</taxon>
        <taxon>Brassica</taxon>
    </lineage>
</organism>
<dbReference type="EMBL" id="HG994367">
    <property type="protein sequence ID" value="CAF1711938.1"/>
    <property type="molecule type" value="Genomic_DNA"/>
</dbReference>
<dbReference type="AlphaFoldDB" id="A0A816IVB5"/>
<reference evidence="1" key="1">
    <citation type="submission" date="2021-01" db="EMBL/GenBank/DDBJ databases">
        <authorList>
            <consortium name="Genoscope - CEA"/>
            <person name="William W."/>
        </authorList>
    </citation>
    <scope>NUCLEOTIDE SEQUENCE</scope>
</reference>
<proteinExistence type="predicted"/>
<protein>
    <submittedName>
        <fullName evidence="1">(rape) hypothetical protein</fullName>
    </submittedName>
</protein>